<name>A0A916VE66_9FIRM</name>
<keyword evidence="2" id="KW-1185">Reference proteome</keyword>
<reference evidence="1" key="1">
    <citation type="submission" date="2020-06" db="EMBL/GenBank/DDBJ databases">
        <title>Characterization of fructooligosaccharide metabolism and fructooligosaccharide-degrading enzymes in human commensal butyrate producers.</title>
        <authorList>
            <person name="Tanno H."/>
            <person name="Fujii T."/>
            <person name="Hirano K."/>
            <person name="Maeno S."/>
            <person name="Tonozuka T."/>
            <person name="Sakamoto M."/>
            <person name="Ohkuma M."/>
            <person name="Tochio T."/>
            <person name="Endo A."/>
        </authorList>
    </citation>
    <scope>NUCLEOTIDE SEQUENCE</scope>
    <source>
        <strain evidence="1">JCM 17466</strain>
    </source>
</reference>
<proteinExistence type="predicted"/>
<comment type="caution">
    <text evidence="1">The sequence shown here is derived from an EMBL/GenBank/DDBJ whole genome shotgun (WGS) entry which is preliminary data.</text>
</comment>
<evidence type="ECO:0000313" key="2">
    <source>
        <dbReference type="Proteomes" id="UP000613208"/>
    </source>
</evidence>
<organism evidence="1 2">
    <name type="scientific">Anaerostipes butyraticus</name>
    <dbReference type="NCBI Taxonomy" id="645466"/>
    <lineage>
        <taxon>Bacteria</taxon>
        <taxon>Bacillati</taxon>
        <taxon>Bacillota</taxon>
        <taxon>Clostridia</taxon>
        <taxon>Lachnospirales</taxon>
        <taxon>Lachnospiraceae</taxon>
        <taxon>Anaerostipes</taxon>
    </lineage>
</organism>
<accession>A0A916VE66</accession>
<sequence length="205" mass="24556">MGKILVEKISYTEVTKNISQAEYNRTQEEYLLSRSPEKYMISLPIRVLMFQGVEEHPLFTYYFFEENREDLFLIQRQRKNGVVNKTKYSLTMDQGRKILHGDYQFLLDSDEPAFNSLYFQFTVNRLRPTYKKECIRKIFHQNRFLDEIVDISIVRTPYAGEDFFDEEPAKLKTINSNNLRRNTRQYLTLSEPMKNLLSFENSLLE</sequence>
<dbReference type="AlphaFoldDB" id="A0A916VE66"/>
<dbReference type="RefSeq" id="WP_201311327.1">
    <property type="nucleotide sequence ID" value="NZ_BLYI01000043.1"/>
</dbReference>
<dbReference type="EMBL" id="BLYI01000043">
    <property type="protein sequence ID" value="GFO85627.1"/>
    <property type="molecule type" value="Genomic_DNA"/>
</dbReference>
<protein>
    <submittedName>
        <fullName evidence="1">Uncharacterized protein</fullName>
    </submittedName>
</protein>
<gene>
    <name evidence="1" type="ORF">ANBU17_19740</name>
</gene>
<dbReference type="Proteomes" id="UP000613208">
    <property type="component" value="Unassembled WGS sequence"/>
</dbReference>
<evidence type="ECO:0000313" key="1">
    <source>
        <dbReference type="EMBL" id="GFO85627.1"/>
    </source>
</evidence>